<keyword evidence="2" id="KW-1185">Reference proteome</keyword>
<dbReference type="Proteomes" id="UP000828390">
    <property type="component" value="Unassembled WGS sequence"/>
</dbReference>
<evidence type="ECO:0000313" key="1">
    <source>
        <dbReference type="EMBL" id="KAH3856242.1"/>
    </source>
</evidence>
<sequence length="59" mass="6746">MVTSDVKDFTLTNDKSIKTRYSYLFRDSYQTCSKLTEAGAAPNVVWKDIPIPDCPWEKA</sequence>
<evidence type="ECO:0000313" key="2">
    <source>
        <dbReference type="Proteomes" id="UP000828390"/>
    </source>
</evidence>
<accession>A0A9D4LFF8</accession>
<organism evidence="1 2">
    <name type="scientific">Dreissena polymorpha</name>
    <name type="common">Zebra mussel</name>
    <name type="synonym">Mytilus polymorpha</name>
    <dbReference type="NCBI Taxonomy" id="45954"/>
    <lineage>
        <taxon>Eukaryota</taxon>
        <taxon>Metazoa</taxon>
        <taxon>Spiralia</taxon>
        <taxon>Lophotrochozoa</taxon>
        <taxon>Mollusca</taxon>
        <taxon>Bivalvia</taxon>
        <taxon>Autobranchia</taxon>
        <taxon>Heteroconchia</taxon>
        <taxon>Euheterodonta</taxon>
        <taxon>Imparidentia</taxon>
        <taxon>Neoheterodontei</taxon>
        <taxon>Myida</taxon>
        <taxon>Dreissenoidea</taxon>
        <taxon>Dreissenidae</taxon>
        <taxon>Dreissena</taxon>
    </lineage>
</organism>
<reference evidence="1" key="2">
    <citation type="submission" date="2020-11" db="EMBL/GenBank/DDBJ databases">
        <authorList>
            <person name="McCartney M.A."/>
            <person name="Auch B."/>
            <person name="Kono T."/>
            <person name="Mallez S."/>
            <person name="Becker A."/>
            <person name="Gohl D.M."/>
            <person name="Silverstein K.A.T."/>
            <person name="Koren S."/>
            <person name="Bechman K.B."/>
            <person name="Herman A."/>
            <person name="Abrahante J.E."/>
            <person name="Garbe J."/>
        </authorList>
    </citation>
    <scope>NUCLEOTIDE SEQUENCE</scope>
    <source>
        <strain evidence="1">Duluth1</strain>
        <tissue evidence="1">Whole animal</tissue>
    </source>
</reference>
<reference evidence="1" key="1">
    <citation type="journal article" date="2019" name="bioRxiv">
        <title>The Genome of the Zebra Mussel, Dreissena polymorpha: A Resource for Invasive Species Research.</title>
        <authorList>
            <person name="McCartney M.A."/>
            <person name="Auch B."/>
            <person name="Kono T."/>
            <person name="Mallez S."/>
            <person name="Zhang Y."/>
            <person name="Obille A."/>
            <person name="Becker A."/>
            <person name="Abrahante J.E."/>
            <person name="Garbe J."/>
            <person name="Badalamenti J.P."/>
            <person name="Herman A."/>
            <person name="Mangelson H."/>
            <person name="Liachko I."/>
            <person name="Sullivan S."/>
            <person name="Sone E.D."/>
            <person name="Koren S."/>
            <person name="Silverstein K.A.T."/>
            <person name="Beckman K.B."/>
            <person name="Gohl D.M."/>
        </authorList>
    </citation>
    <scope>NUCLEOTIDE SEQUENCE</scope>
    <source>
        <strain evidence="1">Duluth1</strain>
        <tissue evidence="1">Whole animal</tissue>
    </source>
</reference>
<protein>
    <submittedName>
        <fullName evidence="1">Uncharacterized protein</fullName>
    </submittedName>
</protein>
<comment type="caution">
    <text evidence="1">The sequence shown here is derived from an EMBL/GenBank/DDBJ whole genome shotgun (WGS) entry which is preliminary data.</text>
</comment>
<dbReference type="EMBL" id="JAIWYP010000003">
    <property type="protein sequence ID" value="KAH3856242.1"/>
    <property type="molecule type" value="Genomic_DNA"/>
</dbReference>
<proteinExistence type="predicted"/>
<name>A0A9D4LFF8_DREPO</name>
<gene>
    <name evidence="1" type="ORF">DPMN_098826</name>
</gene>
<dbReference type="AlphaFoldDB" id="A0A9D4LFF8"/>